<dbReference type="EMBL" id="CP119912">
    <property type="protein sequence ID" value="WFD20519.1"/>
    <property type="molecule type" value="Genomic_DNA"/>
</dbReference>
<protein>
    <submittedName>
        <fullName evidence="3">Pig-Q</fullName>
    </submittedName>
</protein>
<sequence length="550" mass="60532">MNAAAVGAGALTALTATAAYGLAQQHEANEAACIARHAPPPPPPQRHWLVRQPAPPPSARRAAQWVRVYWPTTATRPGTLYGWIVDDKGPEVVVVVAGTTTEPSPALAYAAQVLGTATLEDSPPARSGAVLHACVHTDSPAVRILNEAWTACPFSIVSYTPPDVQRGQWLCTRETRAPRDMPWTRMEHLLAMDPARRDEFLAPRAPGAPFRDALLRMNMARYASTPPPRLRWRATQHTLVRWRAQLPPIPERVRRVAAVSALWRALTQRATQLGAWPDLWAAQHAVHEALCREQPPPVRPLHRALRACWAGTLVCMLDMALGVLVARAMSHAMPTLTTAMAEGLVWIDGAAFTRLFDWLAHWPLGIKLNDELALFLSDVLGWIAQTYSHCVLVPVRPYIPCIMAGLAVGTRWLGVTCLFGAMADLLMLATVHMRLMYLGLRGVYAFFGRAASELFDVFRSRKRNPLHGGRLDKAEHDVDQLFLGTILFTLLVFLFPTVYMYYLACAAPFLLVQGACACLDAARELVAAEPLALALRHRWDAAPAGRHGVV</sequence>
<evidence type="ECO:0000313" key="3">
    <source>
        <dbReference type="EMBL" id="WFD20519.1"/>
    </source>
</evidence>
<dbReference type="GO" id="GO:0006506">
    <property type="term" value="P:GPI anchor biosynthetic process"/>
    <property type="evidence" value="ECO:0007669"/>
    <property type="project" value="InterPro"/>
</dbReference>
<reference evidence="3" key="1">
    <citation type="submission" date="2023-03" db="EMBL/GenBank/DDBJ databases">
        <title>Mating type loci evolution in Malassezia.</title>
        <authorList>
            <person name="Coelho M.A."/>
        </authorList>
    </citation>
    <scope>NUCLEOTIDE SEQUENCE</scope>
    <source>
        <strain evidence="3">CBS 10434</strain>
    </source>
</reference>
<dbReference type="PANTHER" id="PTHR21329:SF3">
    <property type="entry name" value="PHOSPHATIDYLINOSITOL N-ACETYLGLUCOSAMINYLTRANSFERASE SUBUNIT Q"/>
    <property type="match status" value="1"/>
</dbReference>
<dbReference type="Pfam" id="PF05024">
    <property type="entry name" value="Gpi1"/>
    <property type="match status" value="1"/>
</dbReference>
<keyword evidence="2" id="KW-0472">Membrane</keyword>
<gene>
    <name evidence="3" type="primary">gpi1</name>
    <name evidence="3" type="ORF">MCAP1_002765</name>
</gene>
<evidence type="ECO:0000256" key="1">
    <source>
        <dbReference type="SAM" id="MobiDB-lite"/>
    </source>
</evidence>
<accession>A0AAF0E917</accession>
<keyword evidence="4" id="KW-1185">Reference proteome</keyword>
<dbReference type="PANTHER" id="PTHR21329">
    <property type="entry name" value="PHOSPHATIDYLINOSITOL N-ACETYLGLUCOSAMINYLTRANSFERASE SUBUNIT Q-RELATED"/>
    <property type="match status" value="1"/>
</dbReference>
<dbReference type="AlphaFoldDB" id="A0AAF0E917"/>
<keyword evidence="2" id="KW-0812">Transmembrane</keyword>
<organism evidence="3 4">
    <name type="scientific">Malassezia caprae</name>
    <dbReference type="NCBI Taxonomy" id="1381934"/>
    <lineage>
        <taxon>Eukaryota</taxon>
        <taxon>Fungi</taxon>
        <taxon>Dikarya</taxon>
        <taxon>Basidiomycota</taxon>
        <taxon>Ustilaginomycotina</taxon>
        <taxon>Malasseziomycetes</taxon>
        <taxon>Malasseziales</taxon>
        <taxon>Malasseziaceae</taxon>
        <taxon>Malassezia</taxon>
    </lineage>
</organism>
<evidence type="ECO:0000256" key="2">
    <source>
        <dbReference type="SAM" id="Phobius"/>
    </source>
</evidence>
<feature type="transmembrane region" description="Helical" evidence="2">
    <location>
        <begin position="481"/>
        <end position="502"/>
    </location>
</feature>
<evidence type="ECO:0000313" key="4">
    <source>
        <dbReference type="Proteomes" id="UP001220961"/>
    </source>
</evidence>
<feature type="transmembrane region" description="Helical" evidence="2">
    <location>
        <begin position="412"/>
        <end position="431"/>
    </location>
</feature>
<dbReference type="GO" id="GO:0005783">
    <property type="term" value="C:endoplasmic reticulum"/>
    <property type="evidence" value="ECO:0007669"/>
    <property type="project" value="TreeGrafter"/>
</dbReference>
<dbReference type="Proteomes" id="UP001220961">
    <property type="component" value="Chromosome 5"/>
</dbReference>
<dbReference type="GO" id="GO:0016020">
    <property type="term" value="C:membrane"/>
    <property type="evidence" value="ECO:0007669"/>
    <property type="project" value="InterPro"/>
</dbReference>
<feature type="region of interest" description="Disordered" evidence="1">
    <location>
        <begin position="35"/>
        <end position="56"/>
    </location>
</feature>
<name>A0AAF0E917_9BASI</name>
<dbReference type="InterPro" id="IPR007720">
    <property type="entry name" value="PigQ/GPI1"/>
</dbReference>
<keyword evidence="2" id="KW-1133">Transmembrane helix</keyword>
<proteinExistence type="predicted"/>